<evidence type="ECO:0008006" key="4">
    <source>
        <dbReference type="Google" id="ProtNLM"/>
    </source>
</evidence>
<feature type="transmembrane region" description="Helical" evidence="1">
    <location>
        <begin position="9"/>
        <end position="27"/>
    </location>
</feature>
<dbReference type="AlphaFoldDB" id="A0A1F7WBT9"/>
<keyword evidence="1" id="KW-0472">Membrane</keyword>
<evidence type="ECO:0000256" key="1">
    <source>
        <dbReference type="SAM" id="Phobius"/>
    </source>
</evidence>
<proteinExistence type="predicted"/>
<evidence type="ECO:0000313" key="3">
    <source>
        <dbReference type="Proteomes" id="UP000176501"/>
    </source>
</evidence>
<evidence type="ECO:0000313" key="2">
    <source>
        <dbReference type="EMBL" id="OGL99554.1"/>
    </source>
</evidence>
<keyword evidence="1" id="KW-1133">Transmembrane helix</keyword>
<sequence length="125" mass="13710">MKTRGFSYHILRIGMAVTFLWIGILIFKDPDFWGGFLHPWAADLLPVPQREAMIGTAVVDMAIGFFLLIDIGAWVATLVGAVHLAVVLATTGTTAITVRDIGLLAASISLFWEDLPGQIRAKFKR</sequence>
<gene>
    <name evidence="2" type="ORF">A2304_05470</name>
</gene>
<dbReference type="Proteomes" id="UP000176501">
    <property type="component" value="Unassembled WGS sequence"/>
</dbReference>
<comment type="caution">
    <text evidence="2">The sequence shown here is derived from an EMBL/GenBank/DDBJ whole genome shotgun (WGS) entry which is preliminary data.</text>
</comment>
<reference evidence="2 3" key="1">
    <citation type="journal article" date="2016" name="Nat. Commun.">
        <title>Thousands of microbial genomes shed light on interconnected biogeochemical processes in an aquifer system.</title>
        <authorList>
            <person name="Anantharaman K."/>
            <person name="Brown C.T."/>
            <person name="Hug L.A."/>
            <person name="Sharon I."/>
            <person name="Castelle C.J."/>
            <person name="Probst A.J."/>
            <person name="Thomas B.C."/>
            <person name="Singh A."/>
            <person name="Wilkins M.J."/>
            <person name="Karaoz U."/>
            <person name="Brodie E.L."/>
            <person name="Williams K.H."/>
            <person name="Hubbard S.S."/>
            <person name="Banfield J.F."/>
        </authorList>
    </citation>
    <scope>NUCLEOTIDE SEQUENCE [LARGE SCALE GENOMIC DNA]</scope>
</reference>
<protein>
    <recommendedName>
        <fullName evidence="4">DoxX family protein</fullName>
    </recommendedName>
</protein>
<keyword evidence="1" id="KW-0812">Transmembrane</keyword>
<dbReference type="EMBL" id="MGFE01000002">
    <property type="protein sequence ID" value="OGL99554.1"/>
    <property type="molecule type" value="Genomic_DNA"/>
</dbReference>
<organism evidence="2 3">
    <name type="scientific">Candidatus Uhrbacteria bacterium RIFOXYB2_FULL_57_15</name>
    <dbReference type="NCBI Taxonomy" id="1802422"/>
    <lineage>
        <taxon>Bacteria</taxon>
        <taxon>Candidatus Uhriibacteriota</taxon>
    </lineage>
</organism>
<accession>A0A1F7WBT9</accession>
<feature type="transmembrane region" description="Helical" evidence="1">
    <location>
        <begin position="63"/>
        <end position="89"/>
    </location>
</feature>
<name>A0A1F7WBT9_9BACT</name>